<dbReference type="InParanoid" id="A0A0C3EUK3"/>
<dbReference type="AlphaFoldDB" id="A0A0C3EUK3"/>
<evidence type="ECO:0000313" key="2">
    <source>
        <dbReference type="Proteomes" id="UP000054166"/>
    </source>
</evidence>
<dbReference type="HOGENOM" id="CLU_2671953_0_0_1"/>
<name>A0A0C3EUK3_PILCF</name>
<organism evidence="1 2">
    <name type="scientific">Piloderma croceum (strain F 1598)</name>
    <dbReference type="NCBI Taxonomy" id="765440"/>
    <lineage>
        <taxon>Eukaryota</taxon>
        <taxon>Fungi</taxon>
        <taxon>Dikarya</taxon>
        <taxon>Basidiomycota</taxon>
        <taxon>Agaricomycotina</taxon>
        <taxon>Agaricomycetes</taxon>
        <taxon>Agaricomycetidae</taxon>
        <taxon>Atheliales</taxon>
        <taxon>Atheliaceae</taxon>
        <taxon>Piloderma</taxon>
    </lineage>
</organism>
<sequence>MYIYGGAAYAQTRRARVITSQISSGMCIWHQGLRVVEGNAAVGAGMCRWCSGQTGFICYDAYLYYTTSPAVGESG</sequence>
<proteinExistence type="predicted"/>
<keyword evidence="2" id="KW-1185">Reference proteome</keyword>
<evidence type="ECO:0000313" key="1">
    <source>
        <dbReference type="EMBL" id="KIM71506.1"/>
    </source>
</evidence>
<reference evidence="1 2" key="1">
    <citation type="submission" date="2014-04" db="EMBL/GenBank/DDBJ databases">
        <authorList>
            <consortium name="DOE Joint Genome Institute"/>
            <person name="Kuo A."/>
            <person name="Tarkka M."/>
            <person name="Buscot F."/>
            <person name="Kohler A."/>
            <person name="Nagy L.G."/>
            <person name="Floudas D."/>
            <person name="Copeland A."/>
            <person name="Barry K.W."/>
            <person name="Cichocki N."/>
            <person name="Veneault-Fourrey C."/>
            <person name="LaButti K."/>
            <person name="Lindquist E.A."/>
            <person name="Lipzen A."/>
            <person name="Lundell T."/>
            <person name="Morin E."/>
            <person name="Murat C."/>
            <person name="Sun H."/>
            <person name="Tunlid A."/>
            <person name="Henrissat B."/>
            <person name="Grigoriev I.V."/>
            <person name="Hibbett D.S."/>
            <person name="Martin F."/>
            <person name="Nordberg H.P."/>
            <person name="Cantor M.N."/>
            <person name="Hua S.X."/>
        </authorList>
    </citation>
    <scope>NUCLEOTIDE SEQUENCE [LARGE SCALE GENOMIC DNA]</scope>
    <source>
        <strain evidence="1 2">F 1598</strain>
    </source>
</reference>
<reference evidence="2" key="2">
    <citation type="submission" date="2015-01" db="EMBL/GenBank/DDBJ databases">
        <title>Evolutionary Origins and Diversification of the Mycorrhizal Mutualists.</title>
        <authorList>
            <consortium name="DOE Joint Genome Institute"/>
            <consortium name="Mycorrhizal Genomics Consortium"/>
            <person name="Kohler A."/>
            <person name="Kuo A."/>
            <person name="Nagy L.G."/>
            <person name="Floudas D."/>
            <person name="Copeland A."/>
            <person name="Barry K.W."/>
            <person name="Cichocki N."/>
            <person name="Veneault-Fourrey C."/>
            <person name="LaButti K."/>
            <person name="Lindquist E.A."/>
            <person name="Lipzen A."/>
            <person name="Lundell T."/>
            <person name="Morin E."/>
            <person name="Murat C."/>
            <person name="Riley R."/>
            <person name="Ohm R."/>
            <person name="Sun H."/>
            <person name="Tunlid A."/>
            <person name="Henrissat B."/>
            <person name="Grigoriev I.V."/>
            <person name="Hibbett D.S."/>
            <person name="Martin F."/>
        </authorList>
    </citation>
    <scope>NUCLEOTIDE SEQUENCE [LARGE SCALE GENOMIC DNA]</scope>
    <source>
        <strain evidence="2">F 1598</strain>
    </source>
</reference>
<protein>
    <submittedName>
        <fullName evidence="1">Uncharacterized protein</fullName>
    </submittedName>
</protein>
<accession>A0A0C3EUK3</accession>
<dbReference type="Proteomes" id="UP000054166">
    <property type="component" value="Unassembled WGS sequence"/>
</dbReference>
<gene>
    <name evidence="1" type="ORF">PILCRDRAFT_830289</name>
</gene>
<dbReference type="EMBL" id="KN833294">
    <property type="protein sequence ID" value="KIM71506.1"/>
    <property type="molecule type" value="Genomic_DNA"/>
</dbReference>